<evidence type="ECO:0000313" key="2">
    <source>
        <dbReference type="Proteomes" id="UP000315343"/>
    </source>
</evidence>
<dbReference type="SUPFAM" id="SSF54285">
    <property type="entry name" value="MoaD/ThiS"/>
    <property type="match status" value="1"/>
</dbReference>
<dbReference type="AlphaFoldDB" id="A0A562J8E9"/>
<name>A0A562J8E9_9FIRM</name>
<dbReference type="InterPro" id="IPR012675">
    <property type="entry name" value="Beta-grasp_dom_sf"/>
</dbReference>
<dbReference type="RefSeq" id="WP_145083899.1">
    <property type="nucleotide sequence ID" value="NZ_JAYFNS010000001.1"/>
</dbReference>
<dbReference type="CDD" id="cd17040">
    <property type="entry name" value="Ubl_MoaD_like"/>
    <property type="match status" value="1"/>
</dbReference>
<dbReference type="InterPro" id="IPR003749">
    <property type="entry name" value="ThiS/MoaD-like"/>
</dbReference>
<protein>
    <submittedName>
        <fullName evidence="1">Sulfur carrier protein</fullName>
    </submittedName>
</protein>
<evidence type="ECO:0000313" key="1">
    <source>
        <dbReference type="EMBL" id="TWH79449.1"/>
    </source>
</evidence>
<dbReference type="Gene3D" id="3.10.20.30">
    <property type="match status" value="1"/>
</dbReference>
<organism evidence="1 2">
    <name type="scientific">Sedimentibacter saalensis</name>
    <dbReference type="NCBI Taxonomy" id="130788"/>
    <lineage>
        <taxon>Bacteria</taxon>
        <taxon>Bacillati</taxon>
        <taxon>Bacillota</taxon>
        <taxon>Tissierellia</taxon>
        <taxon>Sedimentibacter</taxon>
    </lineage>
</organism>
<dbReference type="Pfam" id="PF02597">
    <property type="entry name" value="ThiS"/>
    <property type="match status" value="1"/>
</dbReference>
<comment type="caution">
    <text evidence="1">The sequence shown here is derived from an EMBL/GenBank/DDBJ whole genome shotgun (WGS) entry which is preliminary data.</text>
</comment>
<sequence length="74" mass="8225">MEINVKLFATLRDGRFKEEKANMNENTQVSDVISKYNIPKEEVKICLVNGRDADLNQTLKNGDTLSLFPPVGGG</sequence>
<dbReference type="EMBL" id="VLKH01000006">
    <property type="protein sequence ID" value="TWH79449.1"/>
    <property type="molecule type" value="Genomic_DNA"/>
</dbReference>
<dbReference type="OrthoDB" id="9801945at2"/>
<gene>
    <name evidence="1" type="ORF">LY60_02429</name>
</gene>
<keyword evidence="2" id="KW-1185">Reference proteome</keyword>
<proteinExistence type="predicted"/>
<reference evidence="1 2" key="1">
    <citation type="submission" date="2019-07" db="EMBL/GenBank/DDBJ databases">
        <title>Genomic Encyclopedia of Type Strains, Phase I: the one thousand microbial genomes (KMG-I) project.</title>
        <authorList>
            <person name="Kyrpides N."/>
        </authorList>
    </citation>
    <scope>NUCLEOTIDE SEQUENCE [LARGE SCALE GENOMIC DNA]</scope>
    <source>
        <strain evidence="1 2">DSM 13558</strain>
    </source>
</reference>
<dbReference type="InterPro" id="IPR016155">
    <property type="entry name" value="Mopterin_synth/thiamin_S_b"/>
</dbReference>
<accession>A0A562J8E9</accession>
<dbReference type="Proteomes" id="UP000315343">
    <property type="component" value="Unassembled WGS sequence"/>
</dbReference>